<evidence type="ECO:0000256" key="4">
    <source>
        <dbReference type="SAM" id="MobiDB-lite"/>
    </source>
</evidence>
<protein>
    <recommendedName>
        <fullName evidence="5">SHSP domain-containing protein</fullName>
    </recommendedName>
</protein>
<feature type="domain" description="SHSP" evidence="5">
    <location>
        <begin position="27"/>
        <end position="92"/>
    </location>
</feature>
<feature type="region of interest" description="Disordered" evidence="4">
    <location>
        <begin position="88"/>
        <end position="125"/>
    </location>
</feature>
<dbReference type="GO" id="GO:0005886">
    <property type="term" value="C:plasma membrane"/>
    <property type="evidence" value="ECO:0007669"/>
    <property type="project" value="UniProtKB-SubCell"/>
</dbReference>
<proteinExistence type="predicted"/>
<name>A0AAV0EXY1_9ASTE</name>
<organism evidence="6 7">
    <name type="scientific">Cuscuta epithymum</name>
    <dbReference type="NCBI Taxonomy" id="186058"/>
    <lineage>
        <taxon>Eukaryota</taxon>
        <taxon>Viridiplantae</taxon>
        <taxon>Streptophyta</taxon>
        <taxon>Embryophyta</taxon>
        <taxon>Tracheophyta</taxon>
        <taxon>Spermatophyta</taxon>
        <taxon>Magnoliopsida</taxon>
        <taxon>eudicotyledons</taxon>
        <taxon>Gunneridae</taxon>
        <taxon>Pentapetalae</taxon>
        <taxon>asterids</taxon>
        <taxon>lamiids</taxon>
        <taxon>Solanales</taxon>
        <taxon>Convolvulaceae</taxon>
        <taxon>Cuscuteae</taxon>
        <taxon>Cuscuta</taxon>
        <taxon>Cuscuta subgen. Cuscuta</taxon>
    </lineage>
</organism>
<feature type="non-terminal residue" evidence="6">
    <location>
        <position position="125"/>
    </location>
</feature>
<evidence type="ECO:0000313" key="7">
    <source>
        <dbReference type="Proteomes" id="UP001152523"/>
    </source>
</evidence>
<evidence type="ECO:0000313" key="6">
    <source>
        <dbReference type="EMBL" id="CAH9128139.1"/>
    </source>
</evidence>
<keyword evidence="2" id="KW-0472">Membrane</keyword>
<dbReference type="EMBL" id="CAMAPF010000948">
    <property type="protein sequence ID" value="CAH9128139.1"/>
    <property type="molecule type" value="Genomic_DNA"/>
</dbReference>
<dbReference type="CDD" id="cd06464">
    <property type="entry name" value="ACD_sHsps-like"/>
    <property type="match status" value="1"/>
</dbReference>
<accession>A0AAV0EXY1</accession>
<comment type="subcellular location">
    <subcellularLocation>
        <location evidence="1">Cell membrane</location>
        <topology evidence="1">Single-pass membrane protein</topology>
    </subcellularLocation>
</comment>
<dbReference type="PANTHER" id="PTHR43670">
    <property type="entry name" value="HEAT SHOCK PROTEIN 26"/>
    <property type="match status" value="1"/>
</dbReference>
<dbReference type="InterPro" id="IPR008978">
    <property type="entry name" value="HSP20-like_chaperone"/>
</dbReference>
<dbReference type="AlphaFoldDB" id="A0AAV0EXY1"/>
<evidence type="ECO:0000256" key="1">
    <source>
        <dbReference type="ARBA" id="ARBA00004162"/>
    </source>
</evidence>
<evidence type="ECO:0000259" key="5">
    <source>
        <dbReference type="Pfam" id="PF00011"/>
    </source>
</evidence>
<dbReference type="GO" id="GO:0006952">
    <property type="term" value="P:defense response"/>
    <property type="evidence" value="ECO:0007669"/>
    <property type="project" value="UniProtKB-KW"/>
</dbReference>
<comment type="caution">
    <text evidence="6">The sequence shown here is derived from an EMBL/GenBank/DDBJ whole genome shotgun (WGS) entry which is preliminary data.</text>
</comment>
<keyword evidence="7" id="KW-1185">Reference proteome</keyword>
<dbReference type="GO" id="GO:0034605">
    <property type="term" value="P:cellular response to heat"/>
    <property type="evidence" value="ECO:0007669"/>
    <property type="project" value="TreeGrafter"/>
</dbReference>
<dbReference type="Proteomes" id="UP001152523">
    <property type="component" value="Unassembled WGS sequence"/>
</dbReference>
<dbReference type="Pfam" id="PF00011">
    <property type="entry name" value="HSP20"/>
    <property type="match status" value="1"/>
</dbReference>
<dbReference type="Gene3D" id="2.60.40.790">
    <property type="match status" value="1"/>
</dbReference>
<evidence type="ECO:0000256" key="2">
    <source>
        <dbReference type="ARBA" id="ARBA00022475"/>
    </source>
</evidence>
<gene>
    <name evidence="6" type="ORF">CEPIT_LOCUS28860</name>
</gene>
<dbReference type="SUPFAM" id="SSF49764">
    <property type="entry name" value="HSP20-like chaperones"/>
    <property type="match status" value="1"/>
</dbReference>
<dbReference type="InterPro" id="IPR002068">
    <property type="entry name" value="A-crystallin/Hsp20_dom"/>
</dbReference>
<reference evidence="6" key="1">
    <citation type="submission" date="2022-07" db="EMBL/GenBank/DDBJ databases">
        <authorList>
            <person name="Macas J."/>
            <person name="Novak P."/>
            <person name="Neumann P."/>
        </authorList>
    </citation>
    <scope>NUCLEOTIDE SEQUENCE</scope>
</reference>
<keyword evidence="2" id="KW-1003">Cell membrane</keyword>
<dbReference type="PANTHER" id="PTHR43670:SF114">
    <property type="entry name" value="OS05G0592000 PROTEIN"/>
    <property type="match status" value="1"/>
</dbReference>
<evidence type="ECO:0000256" key="3">
    <source>
        <dbReference type="ARBA" id="ARBA00022821"/>
    </source>
</evidence>
<sequence>MSTKAVSGNGGERVRPHYQWHKVLTIHLPGFTKDSLKVVKKGGNKLEICGEMGSKRFRQDFTVPGGCDIHKVTAKFQNGVLTITMPCHDDEAVNKPGGRSPPETTTSGEEQKKPTTHPSPAAANP</sequence>
<keyword evidence="3" id="KW-0611">Plant defense</keyword>